<evidence type="ECO:0000313" key="1">
    <source>
        <dbReference type="EMBL" id="KAF7639617.1"/>
    </source>
</evidence>
<comment type="caution">
    <text evidence="1">The sequence shown here is derived from an EMBL/GenBank/DDBJ whole genome shotgun (WGS) entry which is preliminary data.</text>
</comment>
<organism evidence="1 2">
    <name type="scientific">Meloidogyne graminicola</name>
    <dbReference type="NCBI Taxonomy" id="189291"/>
    <lineage>
        <taxon>Eukaryota</taxon>
        <taxon>Metazoa</taxon>
        <taxon>Ecdysozoa</taxon>
        <taxon>Nematoda</taxon>
        <taxon>Chromadorea</taxon>
        <taxon>Rhabditida</taxon>
        <taxon>Tylenchina</taxon>
        <taxon>Tylenchomorpha</taxon>
        <taxon>Tylenchoidea</taxon>
        <taxon>Meloidogynidae</taxon>
        <taxon>Meloidogyninae</taxon>
        <taxon>Meloidogyne</taxon>
    </lineage>
</organism>
<accession>A0A8T0A1A1</accession>
<gene>
    <name evidence="1" type="ORF">Mgra_00000942</name>
</gene>
<dbReference type="AlphaFoldDB" id="A0A8T0A1A1"/>
<name>A0A8T0A1A1_9BILA</name>
<dbReference type="EMBL" id="JABEBT010000004">
    <property type="protein sequence ID" value="KAF7639617.1"/>
    <property type="molecule type" value="Genomic_DNA"/>
</dbReference>
<reference evidence="1" key="1">
    <citation type="journal article" date="2020" name="Ecol. Evol.">
        <title>Genome structure and content of the rice root-knot nematode (Meloidogyne graminicola).</title>
        <authorList>
            <person name="Phan N.T."/>
            <person name="Danchin E.G.J."/>
            <person name="Klopp C."/>
            <person name="Perfus-Barbeoch L."/>
            <person name="Kozlowski D.K."/>
            <person name="Koutsovoulos G.D."/>
            <person name="Lopez-Roques C."/>
            <person name="Bouchez O."/>
            <person name="Zahm M."/>
            <person name="Besnard G."/>
            <person name="Bellafiore S."/>
        </authorList>
    </citation>
    <scope>NUCLEOTIDE SEQUENCE</scope>
    <source>
        <strain evidence="1">VN-18</strain>
    </source>
</reference>
<keyword evidence="2" id="KW-1185">Reference proteome</keyword>
<dbReference type="Proteomes" id="UP000605970">
    <property type="component" value="Unassembled WGS sequence"/>
</dbReference>
<proteinExistence type="predicted"/>
<protein>
    <submittedName>
        <fullName evidence="1">Uncharacterized protein</fullName>
    </submittedName>
</protein>
<sequence length="81" mass="9723">MDIKKKLKKKKRACDKELEGKKAFKRFAKRKIILDKKKIKLFSKELLCPKANEQMEYDTGNDKNQINKLFNFKRFDLGQNK</sequence>
<evidence type="ECO:0000313" key="2">
    <source>
        <dbReference type="Proteomes" id="UP000605970"/>
    </source>
</evidence>